<sequence length="128" mass="15075">MGRPRLYHTPDEKREANRRKSKRHYDKEKKSVRMRQSITYCKDKECTPGSLNDVNYWSAQAGLVELKFMELIGKSPFDYVDSIYRCYLVSPNTNVFHDATNSISEVQSSIRRHQDKILQLTGVDENWE</sequence>
<evidence type="ECO:0000313" key="3">
    <source>
        <dbReference type="Proteomes" id="UP000807353"/>
    </source>
</evidence>
<evidence type="ECO:0000256" key="1">
    <source>
        <dbReference type="SAM" id="MobiDB-lite"/>
    </source>
</evidence>
<proteinExistence type="predicted"/>
<gene>
    <name evidence="2" type="ORF">BDZ94DRAFT_1225739</name>
</gene>
<protein>
    <submittedName>
        <fullName evidence="2">Uncharacterized protein</fullName>
    </submittedName>
</protein>
<dbReference type="AlphaFoldDB" id="A0A9P5XW15"/>
<evidence type="ECO:0000313" key="2">
    <source>
        <dbReference type="EMBL" id="KAF9458777.1"/>
    </source>
</evidence>
<organism evidence="2 3">
    <name type="scientific">Collybia nuda</name>
    <dbReference type="NCBI Taxonomy" id="64659"/>
    <lineage>
        <taxon>Eukaryota</taxon>
        <taxon>Fungi</taxon>
        <taxon>Dikarya</taxon>
        <taxon>Basidiomycota</taxon>
        <taxon>Agaricomycotina</taxon>
        <taxon>Agaricomycetes</taxon>
        <taxon>Agaricomycetidae</taxon>
        <taxon>Agaricales</taxon>
        <taxon>Tricholomatineae</taxon>
        <taxon>Clitocybaceae</taxon>
        <taxon>Collybia</taxon>
    </lineage>
</organism>
<comment type="caution">
    <text evidence="2">The sequence shown here is derived from an EMBL/GenBank/DDBJ whole genome shotgun (WGS) entry which is preliminary data.</text>
</comment>
<reference evidence="2" key="1">
    <citation type="submission" date="2020-11" db="EMBL/GenBank/DDBJ databases">
        <authorList>
            <consortium name="DOE Joint Genome Institute"/>
            <person name="Ahrendt S."/>
            <person name="Riley R."/>
            <person name="Andreopoulos W."/>
            <person name="Labutti K."/>
            <person name="Pangilinan J."/>
            <person name="Ruiz-Duenas F.J."/>
            <person name="Barrasa J.M."/>
            <person name="Sanchez-Garcia M."/>
            <person name="Camarero S."/>
            <person name="Miyauchi S."/>
            <person name="Serrano A."/>
            <person name="Linde D."/>
            <person name="Babiker R."/>
            <person name="Drula E."/>
            <person name="Ayuso-Fernandez I."/>
            <person name="Pacheco R."/>
            <person name="Padilla G."/>
            <person name="Ferreira P."/>
            <person name="Barriuso J."/>
            <person name="Kellner H."/>
            <person name="Castanera R."/>
            <person name="Alfaro M."/>
            <person name="Ramirez L."/>
            <person name="Pisabarro A.G."/>
            <person name="Kuo A."/>
            <person name="Tritt A."/>
            <person name="Lipzen A."/>
            <person name="He G."/>
            <person name="Yan M."/>
            <person name="Ng V."/>
            <person name="Cullen D."/>
            <person name="Martin F."/>
            <person name="Rosso M.-N."/>
            <person name="Henrissat B."/>
            <person name="Hibbett D."/>
            <person name="Martinez A.T."/>
            <person name="Grigoriev I.V."/>
        </authorList>
    </citation>
    <scope>NUCLEOTIDE SEQUENCE</scope>
    <source>
        <strain evidence="2">CBS 247.69</strain>
    </source>
</reference>
<name>A0A9P5XW15_9AGAR</name>
<dbReference type="Proteomes" id="UP000807353">
    <property type="component" value="Unassembled WGS sequence"/>
</dbReference>
<dbReference type="EMBL" id="MU150331">
    <property type="protein sequence ID" value="KAF9458777.1"/>
    <property type="molecule type" value="Genomic_DNA"/>
</dbReference>
<accession>A0A9P5XW15</accession>
<dbReference type="OrthoDB" id="2654423at2759"/>
<keyword evidence="3" id="KW-1185">Reference proteome</keyword>
<feature type="region of interest" description="Disordered" evidence="1">
    <location>
        <begin position="1"/>
        <end position="31"/>
    </location>
</feature>